<dbReference type="Proteomes" id="UP000217350">
    <property type="component" value="Segment"/>
</dbReference>
<reference evidence="1" key="1">
    <citation type="journal article" date="2017" name="Virus Genes">
        <title>Two novel poxviruses with unusual genome rearrangements: NY_014 and Murmansk.</title>
        <authorList>
            <person name="Smithson C."/>
            <person name="Meyer H."/>
            <person name="Gigante C.M."/>
            <person name="Gao J."/>
            <person name="Zhao H."/>
            <person name="Batra D."/>
            <person name="Damon I."/>
            <person name="Upton C."/>
            <person name="Li Y."/>
        </authorList>
    </citation>
    <scope>NUCLEOTIDE SEQUENCE [LARGE SCALE GENOMIC DNA]</scope>
    <source>
        <strain evidence="1">LEIV-11411</strain>
    </source>
</reference>
<dbReference type="EMBL" id="MF001304">
    <property type="protein sequence ID" value="AST09349.1"/>
    <property type="molecule type" value="Genomic_DNA"/>
</dbReference>
<proteinExistence type="predicted"/>
<keyword evidence="2" id="KW-1185">Reference proteome</keyword>
<gene>
    <name evidence="1" type="ORF">Murmansk-154</name>
</gene>
<organism evidence="1">
    <name type="scientific">Murmansk poxvirus</name>
    <dbReference type="NCBI Taxonomy" id="2025359"/>
    <lineage>
        <taxon>Viruses</taxon>
        <taxon>Varidnaviria</taxon>
        <taxon>Bamfordvirae</taxon>
        <taxon>Nucleocytoviricota</taxon>
        <taxon>Pokkesviricetes</taxon>
        <taxon>Chitovirales</taxon>
        <taxon>Poxviridae</taxon>
        <taxon>Chordopoxvirinae</taxon>
        <taxon>Centapoxvirus</taxon>
        <taxon>Centapoxvirus microtuspox</taxon>
        <taxon>Murmansk microtuspox virus</taxon>
    </lineage>
</organism>
<dbReference type="OrthoDB" id="8588at10239"/>
<dbReference type="Pfam" id="PF06822">
    <property type="entry name" value="DUF1235"/>
    <property type="match status" value="1"/>
</dbReference>
<evidence type="ECO:0000313" key="2">
    <source>
        <dbReference type="Proteomes" id="UP000217350"/>
    </source>
</evidence>
<accession>A0A223FMZ1</accession>
<protein>
    <submittedName>
        <fullName evidence="1">Uncharacterized protein</fullName>
    </submittedName>
</protein>
<sequence length="261" mass="29905">MDIIDTFPLFGISKIVKYVSSITQYQYAYIDKEHSKTLAADISRQLDEKVYINDLLYVTKLDINNTHQQLPSTLCTLVVCLSSFGGSLISIDDNKDNKQIISLIPNHAVIVDPLKYFCVFTKGEMTMLYVTIDVPSKRLFRLDLDNILYSNNTDLLGDDVFVIRKITDYSNKHICTQIFTNDKWYSIVEIEDKKFPVHSTCIGTTSSKYVTSSIDNKMLETVCNTDHPFDSIVKKHQLFNSMPVKEQILYGKICYTNEKTS</sequence>
<evidence type="ECO:0000313" key="1">
    <source>
        <dbReference type="EMBL" id="AST09349.1"/>
    </source>
</evidence>
<dbReference type="InterPro" id="IPR009641">
    <property type="entry name" value="Vaccinia_virus_A37"/>
</dbReference>
<name>A0A223FMZ1_9POXV</name>